<proteinExistence type="predicted"/>
<evidence type="ECO:0000313" key="2">
    <source>
        <dbReference type="Proteomes" id="UP001595615"/>
    </source>
</evidence>
<name>A0ABV7XDS6_9SPHN</name>
<organism evidence="1 2">
    <name type="scientific">Sphingoaurantiacus capsulatus</name>
    <dbReference type="NCBI Taxonomy" id="1771310"/>
    <lineage>
        <taxon>Bacteria</taxon>
        <taxon>Pseudomonadati</taxon>
        <taxon>Pseudomonadota</taxon>
        <taxon>Alphaproteobacteria</taxon>
        <taxon>Sphingomonadales</taxon>
        <taxon>Sphingosinicellaceae</taxon>
        <taxon>Sphingoaurantiacus</taxon>
    </lineage>
</organism>
<reference evidence="2" key="1">
    <citation type="journal article" date="2019" name="Int. J. Syst. Evol. Microbiol.">
        <title>The Global Catalogue of Microorganisms (GCM) 10K type strain sequencing project: providing services to taxonomists for standard genome sequencing and annotation.</title>
        <authorList>
            <consortium name="The Broad Institute Genomics Platform"/>
            <consortium name="The Broad Institute Genome Sequencing Center for Infectious Disease"/>
            <person name="Wu L."/>
            <person name="Ma J."/>
        </authorList>
    </citation>
    <scope>NUCLEOTIDE SEQUENCE [LARGE SCALE GENOMIC DNA]</scope>
    <source>
        <strain evidence="2">KCTC 42644</strain>
    </source>
</reference>
<evidence type="ECO:0000313" key="1">
    <source>
        <dbReference type="EMBL" id="MFC3713615.1"/>
    </source>
</evidence>
<accession>A0ABV7XDS6</accession>
<protein>
    <submittedName>
        <fullName evidence="1">Uncharacterized protein</fullName>
    </submittedName>
</protein>
<dbReference type="EMBL" id="JBHRXV010000011">
    <property type="protein sequence ID" value="MFC3713615.1"/>
    <property type="molecule type" value="Genomic_DNA"/>
</dbReference>
<gene>
    <name evidence="1" type="ORF">ACFOMD_13625</name>
</gene>
<sequence>MTIGAVAALAVPSPAHADPLLDRLVAEAKTVGPDDFAWTRTSKQEQRSGSEVKARTIVERYDPSRPVGQRWTLVSIDGKAPPADDVRDHAKAMKDALVPNYGRVAAYFGAGAQRKPGAKPAYLAAKLPKGALLLGKSDLSASARAEVLVADGPRPFVERLDVVTTKPVRMMLVAKVDRMEATSRYKLMPDGRPVLAEQMSEMHGSMMGKEGSMRTVTTYSDHRAVSPR</sequence>
<dbReference type="RefSeq" id="WP_380862283.1">
    <property type="nucleotide sequence ID" value="NZ_JBHRXV010000011.1"/>
</dbReference>
<dbReference type="Proteomes" id="UP001595615">
    <property type="component" value="Unassembled WGS sequence"/>
</dbReference>
<keyword evidence="2" id="KW-1185">Reference proteome</keyword>
<comment type="caution">
    <text evidence="1">The sequence shown here is derived from an EMBL/GenBank/DDBJ whole genome shotgun (WGS) entry which is preliminary data.</text>
</comment>